<keyword evidence="8" id="KW-1185">Reference proteome</keyword>
<sequence length="186" mass="21323">MAQSSGVIALALMMLTVVLALRLDWFERRIGLDKLYRLHKWVGIYAAVFALLHWLIRQLPRWWVEWGWVANPGERIKGDYSNIEKILYSTGQTLGEYAFYAIVILIVIALLHRVPYRIFRNTHRFVPAVFILIAYHDATAQLRERWLATPAGYMVIALAAVGIIAATIALSRQSYCYCCGSSRARH</sequence>
<accession>A0ABW9GAE9</accession>
<comment type="subcellular location">
    <subcellularLocation>
        <location evidence="1">Membrane</location>
        <topology evidence="1">Multi-pass membrane protein</topology>
    </subcellularLocation>
</comment>
<evidence type="ECO:0000313" key="8">
    <source>
        <dbReference type="Proteomes" id="UP001629953"/>
    </source>
</evidence>
<evidence type="ECO:0000259" key="6">
    <source>
        <dbReference type="Pfam" id="PF01794"/>
    </source>
</evidence>
<dbReference type="RefSeq" id="WP_408624504.1">
    <property type="nucleotide sequence ID" value="NZ_JBEQCT010000007.1"/>
</dbReference>
<evidence type="ECO:0000256" key="5">
    <source>
        <dbReference type="SAM" id="Phobius"/>
    </source>
</evidence>
<dbReference type="EMBL" id="JBEQCT010000007">
    <property type="protein sequence ID" value="MFM2486220.1"/>
    <property type="molecule type" value="Genomic_DNA"/>
</dbReference>
<feature type="transmembrane region" description="Helical" evidence="5">
    <location>
        <begin position="38"/>
        <end position="56"/>
    </location>
</feature>
<reference evidence="7 8" key="1">
    <citation type="journal article" date="2013" name="Int. J. Syst. Evol. Microbiol.">
        <title>Celerinatantimonas yamalensis sp. nov., a cold-adapted diazotrophic bacterium from a cold permafrost brine.</title>
        <authorList>
            <person name="Shcherbakova V."/>
            <person name="Chuvilskaya N."/>
            <person name="Rivkina E."/>
            <person name="Demidov N."/>
            <person name="Uchaeva V."/>
            <person name="Suetin S."/>
            <person name="Suzina N."/>
            <person name="Gilichinsky D."/>
        </authorList>
    </citation>
    <scope>NUCLEOTIDE SEQUENCE [LARGE SCALE GENOMIC DNA]</scope>
    <source>
        <strain evidence="7 8">C7</strain>
    </source>
</reference>
<feature type="domain" description="Ferric oxidoreductase" evidence="6">
    <location>
        <begin position="5"/>
        <end position="133"/>
    </location>
</feature>
<dbReference type="Pfam" id="PF01794">
    <property type="entry name" value="Ferric_reduct"/>
    <property type="match status" value="1"/>
</dbReference>
<dbReference type="Proteomes" id="UP001629953">
    <property type="component" value="Unassembled WGS sequence"/>
</dbReference>
<evidence type="ECO:0000256" key="3">
    <source>
        <dbReference type="ARBA" id="ARBA00022989"/>
    </source>
</evidence>
<organism evidence="7 8">
    <name type="scientific">Celerinatantimonas yamalensis</name>
    <dbReference type="NCBI Taxonomy" id="559956"/>
    <lineage>
        <taxon>Bacteria</taxon>
        <taxon>Pseudomonadati</taxon>
        <taxon>Pseudomonadota</taxon>
        <taxon>Gammaproteobacteria</taxon>
        <taxon>Celerinatantimonadaceae</taxon>
        <taxon>Celerinatantimonas</taxon>
    </lineage>
</organism>
<feature type="transmembrane region" description="Helical" evidence="5">
    <location>
        <begin position="151"/>
        <end position="170"/>
    </location>
</feature>
<keyword evidence="2 5" id="KW-0812">Transmembrane</keyword>
<evidence type="ECO:0000256" key="2">
    <source>
        <dbReference type="ARBA" id="ARBA00022692"/>
    </source>
</evidence>
<dbReference type="InterPro" id="IPR013130">
    <property type="entry name" value="Fe3_Rdtase_TM_dom"/>
</dbReference>
<proteinExistence type="predicted"/>
<keyword evidence="3 5" id="KW-1133">Transmembrane helix</keyword>
<evidence type="ECO:0000313" key="7">
    <source>
        <dbReference type="EMBL" id="MFM2486220.1"/>
    </source>
</evidence>
<gene>
    <name evidence="7" type="ORF">ABUE30_14320</name>
</gene>
<comment type="caution">
    <text evidence="7">The sequence shown here is derived from an EMBL/GenBank/DDBJ whole genome shotgun (WGS) entry which is preliminary data.</text>
</comment>
<name>A0ABW9GAE9_9GAMM</name>
<keyword evidence="4 5" id="KW-0472">Membrane</keyword>
<protein>
    <submittedName>
        <fullName evidence="7">Ferric reductase-like transmembrane domain-containing protein</fullName>
    </submittedName>
</protein>
<evidence type="ECO:0000256" key="1">
    <source>
        <dbReference type="ARBA" id="ARBA00004141"/>
    </source>
</evidence>
<feature type="transmembrane region" description="Helical" evidence="5">
    <location>
        <begin position="6"/>
        <end position="26"/>
    </location>
</feature>
<feature type="transmembrane region" description="Helical" evidence="5">
    <location>
        <begin position="97"/>
        <end position="114"/>
    </location>
</feature>
<evidence type="ECO:0000256" key="4">
    <source>
        <dbReference type="ARBA" id="ARBA00023136"/>
    </source>
</evidence>